<dbReference type="HAMAP" id="MF_00160">
    <property type="entry name" value="SerC_aminotrans_5"/>
    <property type="match status" value="1"/>
</dbReference>
<evidence type="ECO:0000256" key="6">
    <source>
        <dbReference type="ARBA" id="ARBA00022605"/>
    </source>
</evidence>
<dbReference type="Gene3D" id="3.40.640.10">
    <property type="entry name" value="Type I PLP-dependent aspartate aminotransferase-like (Major domain)"/>
    <property type="match status" value="1"/>
</dbReference>
<evidence type="ECO:0000256" key="8">
    <source>
        <dbReference type="ARBA" id="ARBA00022898"/>
    </source>
</evidence>
<evidence type="ECO:0000256" key="5">
    <source>
        <dbReference type="ARBA" id="ARBA00022576"/>
    </source>
</evidence>
<evidence type="ECO:0000313" key="15">
    <source>
        <dbReference type="Proteomes" id="UP000249526"/>
    </source>
</evidence>
<keyword evidence="9" id="KW-0718">Serine biosynthesis</keyword>
<dbReference type="AlphaFoldDB" id="A0A8G1R575"/>
<dbReference type="SUPFAM" id="SSF53383">
    <property type="entry name" value="PLP-dependent transferases"/>
    <property type="match status" value="1"/>
</dbReference>
<dbReference type="GO" id="GO:0030170">
    <property type="term" value="F:pyridoxal phosphate binding"/>
    <property type="evidence" value="ECO:0007669"/>
    <property type="project" value="TreeGrafter"/>
</dbReference>
<sequence length="1111" mass="125293">MKREDITYLGAGPASLPTDVLATAAQALQNYQDTGLGVAEHSHRSEIATNILNGAKADLANFLDIPDTYEILFLQGGGSGQFDATVYNLVSIWAEKQRQQIIKEKAGISEDEVISELRKKVESELKLDYLVTGSWSLKASQEAVRLLGSEYVNIVSDSRTVNDGKFGKIADESTWKLSRKAALVYKCENETVDGVEFPSFPEVLEPKGTDEDPIVVGDFSSTILSRRIPVQNYSIIFFGAQKNLGVAGITGVIIKKDLLPPVSSPCSPAILRKLGLPIAPTILDYSVAAKNNSLYNTLPIFDVYIAGQVLKKLLASFPDKVDGQQAVADRKAKLIYETLDAYPEVYKVVPAKEVRSRMNACFRVIKGGNVDDAEKAFLKGAVERGITGLKGHRSVGGIRASNYNAIPESGIEKLAAYLKEFYAGLVVHNRMSRVKKLPLPRPTAGTKTDVWNLPNEIESQITTLAAVLQVQQQQRTPLAREEEEDEEGTDDEETSNEQLHNHELGSSAVVAPLASAKTKNLKRCFLDQLAELLCYKKDAHYVTCTYLREGLDEITILASRNAAWENKDIKLLESLAGTLEQLAARDPFDLDFKPDLERQLSEYYTPRLDYHVKQLVNILESVKGETGLVDFLRKFLSRRISSQVLVGGVKRIWANIDFRSRIEALPKANKIVQELGFIRRPIVAAETFDKAAREISNFQRVKIELLPGYKAESVTPSLSLCPQLPSERDRARLNECLRKKKWVHAEMTMVLHLMSTDSVSRTPQYLGISKKTCFMCGHFLQTLSQFQARNNHGKVYSQWRLPNSLIMPLKSCETLDNAARNLRDVMQRECALERDYHIAAVKESTISSPVAPKHMRTWSPFARHVPDPKLQARESEWLSHHSPREITVRAFGILYFTSAADRHRLFGLYCRLVKDWGVGEEELRDAWQQDKLKEFILFRSSQIPSTWIQNESHWISQQDGFAANKETDLNIVFETQKHVLKPEDQQVPYQLWKPREKLEAYVFLCQIRNGYIPDTDEDNWISLGFCTARNGGETKQVAKLYRELLNRCVFEEFWKAMAESKMVDLFRKYGFGDAIAELRNLETLLSAVGTRHQSCYRGLWILQLSNTTGAK</sequence>
<dbReference type="Proteomes" id="UP000249526">
    <property type="component" value="Unassembled WGS sequence"/>
</dbReference>
<reference evidence="14 15" key="1">
    <citation type="submission" date="2018-02" db="EMBL/GenBank/DDBJ databases">
        <title>The genomes of Aspergillus section Nigri reveals drivers in fungal speciation.</title>
        <authorList>
            <consortium name="DOE Joint Genome Institute"/>
            <person name="Vesth T.C."/>
            <person name="Nybo J."/>
            <person name="Theobald S."/>
            <person name="Brandl J."/>
            <person name="Frisvad J.C."/>
            <person name="Nielsen K.F."/>
            <person name="Lyhne E.K."/>
            <person name="Kogle M.E."/>
            <person name="Kuo A."/>
            <person name="Riley R."/>
            <person name="Clum A."/>
            <person name="Nolan M."/>
            <person name="Lipzen A."/>
            <person name="Salamov A."/>
            <person name="Henrissat B."/>
            <person name="Wiebenga A."/>
            <person name="De vries R.P."/>
            <person name="Grigoriev I.V."/>
            <person name="Mortensen U.H."/>
            <person name="Andersen M.R."/>
            <person name="Baker S.E."/>
        </authorList>
    </citation>
    <scope>NUCLEOTIDE SEQUENCE [LARGE SCALE GENOMIC DNA]</scope>
    <source>
        <strain evidence="14 15">CBS 112811</strain>
    </source>
</reference>
<evidence type="ECO:0000256" key="3">
    <source>
        <dbReference type="ARBA" id="ARBA00006904"/>
    </source>
</evidence>
<dbReference type="GeneID" id="37161149"/>
<dbReference type="EC" id="2.6.1.52" evidence="4"/>
<dbReference type="GO" id="GO:0006564">
    <property type="term" value="P:L-serine biosynthetic process"/>
    <property type="evidence" value="ECO:0007669"/>
    <property type="project" value="UniProtKB-KW"/>
</dbReference>
<dbReference type="Pfam" id="PF00266">
    <property type="entry name" value="Aminotran_5"/>
    <property type="match status" value="2"/>
</dbReference>
<protein>
    <recommendedName>
        <fullName evidence="4">phosphoserine transaminase</fullName>
        <ecNumber evidence="4">2.6.1.52</ecNumber>
    </recommendedName>
</protein>
<dbReference type="UniPathway" id="UPA00135">
    <property type="reaction ID" value="UER00197"/>
</dbReference>
<feature type="compositionally biased region" description="Acidic residues" evidence="12">
    <location>
        <begin position="481"/>
        <end position="495"/>
    </location>
</feature>
<comment type="similarity">
    <text evidence="3">Belongs to the class-V pyridoxal-phosphate-dependent aminotransferase family. SerC subfamily.</text>
</comment>
<evidence type="ECO:0000256" key="10">
    <source>
        <dbReference type="ARBA" id="ARBA00047630"/>
    </source>
</evidence>
<accession>A0A8G1R575</accession>
<evidence type="ECO:0000256" key="7">
    <source>
        <dbReference type="ARBA" id="ARBA00022679"/>
    </source>
</evidence>
<gene>
    <name evidence="14" type="ORF">BO85DRAFT_416700</name>
</gene>
<comment type="catalytic activity">
    <reaction evidence="10">
        <text>4-(phosphooxy)-L-threonine + 2-oxoglutarate = (R)-3-hydroxy-2-oxo-4-phosphooxybutanoate + L-glutamate</text>
        <dbReference type="Rhea" id="RHEA:16573"/>
        <dbReference type="ChEBI" id="CHEBI:16810"/>
        <dbReference type="ChEBI" id="CHEBI:29985"/>
        <dbReference type="ChEBI" id="CHEBI:58452"/>
        <dbReference type="ChEBI" id="CHEBI:58538"/>
        <dbReference type="EC" id="2.6.1.52"/>
    </reaction>
</comment>
<comment type="cofactor">
    <cofactor evidence="1">
        <name>pyridoxal 5'-phosphate</name>
        <dbReference type="ChEBI" id="CHEBI:597326"/>
    </cofactor>
</comment>
<dbReference type="Gene3D" id="3.90.1150.10">
    <property type="entry name" value="Aspartate Aminotransferase, domain 1"/>
    <property type="match status" value="1"/>
</dbReference>
<dbReference type="InterPro" id="IPR000192">
    <property type="entry name" value="Aminotrans_V_dom"/>
</dbReference>
<evidence type="ECO:0000256" key="12">
    <source>
        <dbReference type="SAM" id="MobiDB-lite"/>
    </source>
</evidence>
<keyword evidence="6" id="KW-0028">Amino-acid biosynthesis</keyword>
<dbReference type="Pfam" id="PF14441">
    <property type="entry name" value="OTT_1508_deam"/>
    <property type="match status" value="1"/>
</dbReference>
<evidence type="ECO:0000256" key="9">
    <source>
        <dbReference type="ARBA" id="ARBA00023299"/>
    </source>
</evidence>
<dbReference type="RefSeq" id="XP_025517430.1">
    <property type="nucleotide sequence ID" value="XM_025657747.1"/>
</dbReference>
<proteinExistence type="inferred from homology"/>
<dbReference type="GO" id="GO:0005737">
    <property type="term" value="C:cytoplasm"/>
    <property type="evidence" value="ECO:0007669"/>
    <property type="project" value="TreeGrafter"/>
</dbReference>
<evidence type="ECO:0000256" key="2">
    <source>
        <dbReference type="ARBA" id="ARBA00005099"/>
    </source>
</evidence>
<evidence type="ECO:0000256" key="4">
    <source>
        <dbReference type="ARBA" id="ARBA00013030"/>
    </source>
</evidence>
<evidence type="ECO:0000256" key="1">
    <source>
        <dbReference type="ARBA" id="ARBA00001933"/>
    </source>
</evidence>
<feature type="region of interest" description="Disordered" evidence="12">
    <location>
        <begin position="472"/>
        <end position="503"/>
    </location>
</feature>
<dbReference type="FunFam" id="3.90.1150.10:FF:000006">
    <property type="entry name" value="Phosphoserine aminotransferase"/>
    <property type="match status" value="1"/>
</dbReference>
<dbReference type="EMBL" id="KZ825058">
    <property type="protein sequence ID" value="RAH59508.1"/>
    <property type="molecule type" value="Genomic_DNA"/>
</dbReference>
<organism evidence="14 15">
    <name type="scientific">Aspergillus piperis CBS 112811</name>
    <dbReference type="NCBI Taxonomy" id="1448313"/>
    <lineage>
        <taxon>Eukaryota</taxon>
        <taxon>Fungi</taxon>
        <taxon>Dikarya</taxon>
        <taxon>Ascomycota</taxon>
        <taxon>Pezizomycotina</taxon>
        <taxon>Eurotiomycetes</taxon>
        <taxon>Eurotiomycetidae</taxon>
        <taxon>Eurotiales</taxon>
        <taxon>Aspergillaceae</taxon>
        <taxon>Aspergillus</taxon>
        <taxon>Aspergillus subgen. Circumdati</taxon>
    </lineage>
</organism>
<dbReference type="PANTHER" id="PTHR43247">
    <property type="entry name" value="PHOSPHOSERINE AMINOTRANSFERASE"/>
    <property type="match status" value="1"/>
</dbReference>
<feature type="domain" description="Aminotransferase class V" evidence="13">
    <location>
        <begin position="167"/>
        <end position="414"/>
    </location>
</feature>
<keyword evidence="15" id="KW-1185">Reference proteome</keyword>
<keyword evidence="7 14" id="KW-0808">Transferase</keyword>
<comment type="catalytic activity">
    <reaction evidence="11">
        <text>O-phospho-L-serine + 2-oxoglutarate = 3-phosphooxypyruvate + L-glutamate</text>
        <dbReference type="Rhea" id="RHEA:14329"/>
        <dbReference type="ChEBI" id="CHEBI:16810"/>
        <dbReference type="ChEBI" id="CHEBI:18110"/>
        <dbReference type="ChEBI" id="CHEBI:29985"/>
        <dbReference type="ChEBI" id="CHEBI:57524"/>
        <dbReference type="EC" id="2.6.1.52"/>
    </reaction>
</comment>
<dbReference type="InterPro" id="IPR015421">
    <property type="entry name" value="PyrdxlP-dep_Trfase_major"/>
</dbReference>
<dbReference type="InterPro" id="IPR015422">
    <property type="entry name" value="PyrdxlP-dep_Trfase_small"/>
</dbReference>
<evidence type="ECO:0000313" key="14">
    <source>
        <dbReference type="EMBL" id="RAH59508.1"/>
    </source>
</evidence>
<dbReference type="InterPro" id="IPR027796">
    <property type="entry name" value="OTT_1508_deam-like"/>
</dbReference>
<dbReference type="GO" id="GO:0004648">
    <property type="term" value="F:O-phospho-L-serine:2-oxoglutarate aminotransferase activity"/>
    <property type="evidence" value="ECO:0007669"/>
    <property type="project" value="UniProtKB-EC"/>
</dbReference>
<comment type="pathway">
    <text evidence="2">Amino-acid biosynthesis; L-serine biosynthesis; L-serine from 3-phospho-D-glycerate: step 2/3.</text>
</comment>
<name>A0A8G1R575_9EURO</name>
<feature type="domain" description="Aminotransferase class V" evidence="13">
    <location>
        <begin position="9"/>
        <end position="120"/>
    </location>
</feature>
<keyword evidence="5 14" id="KW-0032">Aminotransferase</keyword>
<dbReference type="InterPro" id="IPR015424">
    <property type="entry name" value="PyrdxlP-dep_Trfase"/>
</dbReference>
<evidence type="ECO:0000259" key="13">
    <source>
        <dbReference type="Pfam" id="PF00266"/>
    </source>
</evidence>
<evidence type="ECO:0000256" key="11">
    <source>
        <dbReference type="ARBA" id="ARBA00049007"/>
    </source>
</evidence>
<dbReference type="PANTHER" id="PTHR43247:SF1">
    <property type="entry name" value="PHOSPHOSERINE AMINOTRANSFERASE"/>
    <property type="match status" value="1"/>
</dbReference>
<dbReference type="NCBIfam" id="NF003764">
    <property type="entry name" value="PRK05355.1"/>
    <property type="match status" value="1"/>
</dbReference>
<dbReference type="InterPro" id="IPR022278">
    <property type="entry name" value="Pser_aminoTfrase"/>
</dbReference>
<keyword evidence="8" id="KW-0663">Pyridoxal phosphate</keyword>
<dbReference type="FunFam" id="3.40.640.10:FF:000082">
    <property type="entry name" value="Phosphoserine aminotransferase"/>
    <property type="match status" value="1"/>
</dbReference>